<keyword evidence="2" id="KW-0472">Membrane</keyword>
<dbReference type="Proteomes" id="UP001176059">
    <property type="component" value="Unassembled WGS sequence"/>
</dbReference>
<name>A0AA38JL04_9AGAR</name>
<dbReference type="PANTHER" id="PTHR40465">
    <property type="entry name" value="CHROMOSOME 1, WHOLE GENOME SHOTGUN SEQUENCE"/>
    <property type="match status" value="1"/>
</dbReference>
<keyword evidence="2" id="KW-1133">Transmembrane helix</keyword>
<protein>
    <recommendedName>
        <fullName evidence="3">DUF6534 domain-containing protein</fullName>
    </recommendedName>
</protein>
<feature type="region of interest" description="Disordered" evidence="1">
    <location>
        <begin position="328"/>
        <end position="351"/>
    </location>
</feature>
<feature type="transmembrane region" description="Helical" evidence="2">
    <location>
        <begin position="295"/>
        <end position="318"/>
    </location>
</feature>
<feature type="compositionally biased region" description="Polar residues" evidence="1">
    <location>
        <begin position="331"/>
        <end position="351"/>
    </location>
</feature>
<gene>
    <name evidence="4" type="ORF">DFJ43DRAFT_134232</name>
</gene>
<dbReference type="InterPro" id="IPR045339">
    <property type="entry name" value="DUF6534"/>
</dbReference>
<feature type="transmembrane region" description="Helical" evidence="2">
    <location>
        <begin position="205"/>
        <end position="230"/>
    </location>
</feature>
<reference evidence="4" key="1">
    <citation type="submission" date="2022-08" db="EMBL/GenBank/DDBJ databases">
        <authorList>
            <consortium name="DOE Joint Genome Institute"/>
            <person name="Min B."/>
            <person name="Sierra-Patev S."/>
            <person name="Naranjo-Ortiz M."/>
            <person name="Looney B."/>
            <person name="Konkel Z."/>
            <person name="Slot J.C."/>
            <person name="Sakamoto Y."/>
            <person name="Steenwyk J.L."/>
            <person name="Rokas A."/>
            <person name="Carro J."/>
            <person name="Camarero S."/>
            <person name="Ferreira P."/>
            <person name="Molpeceres G."/>
            <person name="Ruiz-duenas F.J."/>
            <person name="Serrano A."/>
            <person name="Henrissat B."/>
            <person name="Drula E."/>
            <person name="Hughes K.W."/>
            <person name="Mata J.L."/>
            <person name="Ishikawa N.K."/>
            <person name="Vargas-Isla R."/>
            <person name="Ushijima S."/>
            <person name="Smith C.A."/>
            <person name="Ahrendt S."/>
            <person name="Andreopoulos W."/>
            <person name="He G."/>
            <person name="LaButti K."/>
            <person name="Lipzen A."/>
            <person name="Ng V."/>
            <person name="Riley R."/>
            <person name="Sandor L."/>
            <person name="Barry K."/>
            <person name="Martinez A.T."/>
            <person name="Xiao Y."/>
            <person name="Gibbons J.G."/>
            <person name="Terashima K."/>
            <person name="Hibbett D.S."/>
            <person name="Grigoriev I.V."/>
        </authorList>
    </citation>
    <scope>NUCLEOTIDE SEQUENCE</scope>
    <source>
        <strain evidence="4">ET3784</strain>
    </source>
</reference>
<evidence type="ECO:0000256" key="2">
    <source>
        <dbReference type="SAM" id="Phobius"/>
    </source>
</evidence>
<feature type="transmembrane region" description="Helical" evidence="2">
    <location>
        <begin position="91"/>
        <end position="118"/>
    </location>
</feature>
<organism evidence="4 5">
    <name type="scientific">Lentinula guzmanii</name>
    <dbReference type="NCBI Taxonomy" id="2804957"/>
    <lineage>
        <taxon>Eukaryota</taxon>
        <taxon>Fungi</taxon>
        <taxon>Dikarya</taxon>
        <taxon>Basidiomycota</taxon>
        <taxon>Agaricomycotina</taxon>
        <taxon>Agaricomycetes</taxon>
        <taxon>Agaricomycetidae</taxon>
        <taxon>Agaricales</taxon>
        <taxon>Marasmiineae</taxon>
        <taxon>Omphalotaceae</taxon>
        <taxon>Lentinula</taxon>
    </lineage>
</organism>
<accession>A0AA38JL04</accession>
<evidence type="ECO:0000313" key="4">
    <source>
        <dbReference type="EMBL" id="KAJ3734569.1"/>
    </source>
</evidence>
<feature type="transmembrane region" description="Helical" evidence="2">
    <location>
        <begin position="12"/>
        <end position="34"/>
    </location>
</feature>
<feature type="transmembrane region" description="Helical" evidence="2">
    <location>
        <begin position="163"/>
        <end position="185"/>
    </location>
</feature>
<feature type="transmembrane region" description="Helical" evidence="2">
    <location>
        <begin position="130"/>
        <end position="151"/>
    </location>
</feature>
<dbReference type="Pfam" id="PF20152">
    <property type="entry name" value="DUF6534"/>
    <property type="match status" value="1"/>
</dbReference>
<evidence type="ECO:0000259" key="3">
    <source>
        <dbReference type="Pfam" id="PF20152"/>
    </source>
</evidence>
<evidence type="ECO:0000313" key="5">
    <source>
        <dbReference type="Proteomes" id="UP001176059"/>
    </source>
</evidence>
<proteinExistence type="predicted"/>
<reference evidence="4" key="2">
    <citation type="journal article" date="2023" name="Proc. Natl. Acad. Sci. U.S.A.">
        <title>A global phylogenomic analysis of the shiitake genus Lentinula.</title>
        <authorList>
            <person name="Sierra-Patev S."/>
            <person name="Min B."/>
            <person name="Naranjo-Ortiz M."/>
            <person name="Looney B."/>
            <person name="Konkel Z."/>
            <person name="Slot J.C."/>
            <person name="Sakamoto Y."/>
            <person name="Steenwyk J.L."/>
            <person name="Rokas A."/>
            <person name="Carro J."/>
            <person name="Camarero S."/>
            <person name="Ferreira P."/>
            <person name="Molpeceres G."/>
            <person name="Ruiz-Duenas F.J."/>
            <person name="Serrano A."/>
            <person name="Henrissat B."/>
            <person name="Drula E."/>
            <person name="Hughes K.W."/>
            <person name="Mata J.L."/>
            <person name="Ishikawa N.K."/>
            <person name="Vargas-Isla R."/>
            <person name="Ushijima S."/>
            <person name="Smith C.A."/>
            <person name="Donoghue J."/>
            <person name="Ahrendt S."/>
            <person name="Andreopoulos W."/>
            <person name="He G."/>
            <person name="LaButti K."/>
            <person name="Lipzen A."/>
            <person name="Ng V."/>
            <person name="Riley R."/>
            <person name="Sandor L."/>
            <person name="Barry K."/>
            <person name="Martinez A.T."/>
            <person name="Xiao Y."/>
            <person name="Gibbons J.G."/>
            <person name="Terashima K."/>
            <person name="Grigoriev I.V."/>
            <person name="Hibbett D."/>
        </authorList>
    </citation>
    <scope>NUCLEOTIDE SEQUENCE</scope>
    <source>
        <strain evidence="4">ET3784</strain>
    </source>
</reference>
<keyword evidence="2" id="KW-0812">Transmembrane</keyword>
<sequence length="408" mass="45475">MYKSVQICSFSVCWSPIFFIFFEFSSFHIFVIFLDPIPHQVMPPLPDFNSPKLLGALEIGAFISIFMFGIVTMQGYIYYQNCKALGDSRRFTFFVALILLLELGHTIATAHTVWWATITIADMAIKPGNGYLIVACTLYSAIITFLVKIYYIKRIRILSSKLWLAIVGWLLSGIDLCASLMVSYVALRDVPHEPNNFDVQREWGWLITSSFSLGALVDVFITAALVYHLYVPLPAFPMKSGSSAKLVKELLIWTIETGLITSLASVACVVCFHTMEYNCLLSKSDHRSKTDKHLSLVIWFAVYLPLAKLYSNSLLASLNARPARRQRQHQDCGSSNISQTSLGSTNSPASVSWASGVSKIMRRSTIGSVSITRVNPLSPAISGLRRLTVGSPLNANIRKVRFLSDICQ</sequence>
<evidence type="ECO:0000256" key="1">
    <source>
        <dbReference type="SAM" id="MobiDB-lite"/>
    </source>
</evidence>
<feature type="transmembrane region" description="Helical" evidence="2">
    <location>
        <begin position="54"/>
        <end position="79"/>
    </location>
</feature>
<dbReference type="AlphaFoldDB" id="A0AA38JL04"/>
<feature type="transmembrane region" description="Helical" evidence="2">
    <location>
        <begin position="250"/>
        <end position="275"/>
    </location>
</feature>
<keyword evidence="5" id="KW-1185">Reference proteome</keyword>
<dbReference type="PANTHER" id="PTHR40465:SF1">
    <property type="entry name" value="DUF6534 DOMAIN-CONTAINING PROTEIN"/>
    <property type="match status" value="1"/>
</dbReference>
<feature type="domain" description="DUF6534" evidence="3">
    <location>
        <begin position="215"/>
        <end position="321"/>
    </location>
</feature>
<comment type="caution">
    <text evidence="4">The sequence shown here is derived from an EMBL/GenBank/DDBJ whole genome shotgun (WGS) entry which is preliminary data.</text>
</comment>
<dbReference type="EMBL" id="JANVFO010000013">
    <property type="protein sequence ID" value="KAJ3734569.1"/>
    <property type="molecule type" value="Genomic_DNA"/>
</dbReference>